<evidence type="ECO:0000313" key="3">
    <source>
        <dbReference type="Proteomes" id="UP000031971"/>
    </source>
</evidence>
<dbReference type="EMBL" id="JXSL01000030">
    <property type="protein sequence ID" value="KIL97689.1"/>
    <property type="molecule type" value="Genomic_DNA"/>
</dbReference>
<organism evidence="2 3">
    <name type="scientific">Paramagnetospirillum magnetotacticum MS-1</name>
    <dbReference type="NCBI Taxonomy" id="272627"/>
    <lineage>
        <taxon>Bacteria</taxon>
        <taxon>Pseudomonadati</taxon>
        <taxon>Pseudomonadota</taxon>
        <taxon>Alphaproteobacteria</taxon>
        <taxon>Rhodospirillales</taxon>
        <taxon>Magnetospirillaceae</taxon>
        <taxon>Paramagnetospirillum</taxon>
    </lineage>
</organism>
<proteinExistence type="predicted"/>
<accession>A0A0C2YDB4</accession>
<gene>
    <name evidence="2" type="ORF">CCC_00750</name>
</gene>
<evidence type="ECO:0000259" key="1">
    <source>
        <dbReference type="Pfam" id="PF01402"/>
    </source>
</evidence>
<reference evidence="2 3" key="1">
    <citation type="submission" date="2015-01" db="EMBL/GenBank/DDBJ databases">
        <title>Genome Sequence of Magnetospirillum magnetotacticum Strain MS-1.</title>
        <authorList>
            <person name="Marinov G.K."/>
            <person name="Smalley M.D."/>
            <person name="DeSalvo G."/>
        </authorList>
    </citation>
    <scope>NUCLEOTIDE SEQUENCE [LARGE SCALE GENOMIC DNA]</scope>
    <source>
        <strain evidence="2 3">MS-1</strain>
    </source>
</reference>
<comment type="caution">
    <text evidence="2">The sequence shown here is derived from an EMBL/GenBank/DDBJ whole genome shotgun (WGS) entry which is preliminary data.</text>
</comment>
<dbReference type="InterPro" id="IPR010985">
    <property type="entry name" value="Ribbon_hlx_hlx"/>
</dbReference>
<dbReference type="RefSeq" id="WP_009871202.1">
    <property type="nucleotide sequence ID" value="NZ_JXSL01000030.1"/>
</dbReference>
<protein>
    <submittedName>
        <fullName evidence="2">Helix-turn-helix protein copG family</fullName>
    </submittedName>
</protein>
<dbReference type="InterPro" id="IPR052991">
    <property type="entry name" value="Non-func_TypeII_TA_Antitoxin"/>
</dbReference>
<name>A0A0C2YDB4_PARME</name>
<evidence type="ECO:0000313" key="2">
    <source>
        <dbReference type="EMBL" id="KIL97689.1"/>
    </source>
</evidence>
<dbReference type="PANTHER" id="PTHR40688:SF2">
    <property type="entry name" value="RIBBON-HELIX-HELIX PROTEIN COPG DOMAIN-CONTAINING PROTEIN"/>
    <property type="match status" value="1"/>
</dbReference>
<dbReference type="STRING" id="272627.CCC_00750"/>
<dbReference type="CDD" id="cd22233">
    <property type="entry name" value="RHH_CopAso-like"/>
    <property type="match status" value="1"/>
</dbReference>
<keyword evidence="3" id="KW-1185">Reference proteome</keyword>
<dbReference type="Gene3D" id="1.10.1220.10">
    <property type="entry name" value="Met repressor-like"/>
    <property type="match status" value="1"/>
</dbReference>
<sequence length="93" mass="10238">MTEPAAKTQISLRVPADLVEAFDAIAKGMERDRSWVMLRALKQYLETEGADVLRELEGIAALDRGEGVDFDQVMDEADAIIAEAMARQTRKAG</sequence>
<dbReference type="Pfam" id="PF01402">
    <property type="entry name" value="RHH_1"/>
    <property type="match status" value="1"/>
</dbReference>
<dbReference type="InterPro" id="IPR002145">
    <property type="entry name" value="CopG"/>
</dbReference>
<feature type="domain" description="Ribbon-helix-helix protein CopG" evidence="1">
    <location>
        <begin position="9"/>
        <end position="48"/>
    </location>
</feature>
<dbReference type="PANTHER" id="PTHR40688">
    <property type="match status" value="1"/>
</dbReference>
<dbReference type="AlphaFoldDB" id="A0A0C2YDB4"/>
<dbReference type="SUPFAM" id="SSF47598">
    <property type="entry name" value="Ribbon-helix-helix"/>
    <property type="match status" value="1"/>
</dbReference>
<dbReference type="InterPro" id="IPR013321">
    <property type="entry name" value="Arc_rbn_hlx_hlx"/>
</dbReference>
<dbReference type="Proteomes" id="UP000031971">
    <property type="component" value="Unassembled WGS sequence"/>
</dbReference>
<dbReference type="GO" id="GO:0006355">
    <property type="term" value="P:regulation of DNA-templated transcription"/>
    <property type="evidence" value="ECO:0007669"/>
    <property type="project" value="InterPro"/>
</dbReference>